<organism evidence="1">
    <name type="scientific">Arabidopsis thaliana</name>
    <name type="common">Mouse-ear cress</name>
    <dbReference type="NCBI Taxonomy" id="3702"/>
    <lineage>
        <taxon>Eukaryota</taxon>
        <taxon>Viridiplantae</taxon>
        <taxon>Streptophyta</taxon>
        <taxon>Embryophyta</taxon>
        <taxon>Tracheophyta</taxon>
        <taxon>Spermatophyta</taxon>
        <taxon>Magnoliopsida</taxon>
        <taxon>eudicotyledons</taxon>
        <taxon>Gunneridae</taxon>
        <taxon>Pentapetalae</taxon>
        <taxon>rosids</taxon>
        <taxon>malvids</taxon>
        <taxon>Brassicales</taxon>
        <taxon>Brassicaceae</taxon>
        <taxon>Camelineae</taxon>
        <taxon>Arabidopsis</taxon>
    </lineage>
</organism>
<dbReference type="AlphaFoldDB" id="Q0WR93"/>
<sequence>MSIYFVCNGYQKAGGLVVVQGSWFFLSGFNSSLRRRSIH</sequence>
<proteinExistence type="evidence at transcript level"/>
<name>Q0WR93_ARATH</name>
<protein>
    <submittedName>
        <fullName evidence="1">Uncharacterized protein</fullName>
    </submittedName>
</protein>
<evidence type="ECO:0000313" key="1">
    <source>
        <dbReference type="EMBL" id="BAF00356.1"/>
    </source>
</evidence>
<reference evidence="1" key="1">
    <citation type="submission" date="2006-07" db="EMBL/GenBank/DDBJ databases">
        <title>Large-scale analysis of RIKEN Arabidopsis full-length (RAFL) cDNAs.</title>
        <authorList>
            <person name="Totoki Y."/>
            <person name="Seki M."/>
            <person name="Ishida J."/>
            <person name="Nakajima M."/>
            <person name="Enju A."/>
            <person name="Morosawa T."/>
            <person name="Kamiya A."/>
            <person name="Narusaka M."/>
            <person name="Shin-i T."/>
            <person name="Nakagawa M."/>
            <person name="Sakamoto N."/>
            <person name="Oishi K."/>
            <person name="Kohara Y."/>
            <person name="Kobayashi M."/>
            <person name="Toyoda A."/>
            <person name="Sakaki Y."/>
            <person name="Sakurai T."/>
            <person name="Iida K."/>
            <person name="Akiyama K."/>
            <person name="Satou M."/>
            <person name="Toyoda T."/>
            <person name="Konagaya A."/>
            <person name="Carninci P."/>
            <person name="Kawai J."/>
            <person name="Hayashizaki Y."/>
            <person name="Shinozaki K."/>
        </authorList>
    </citation>
    <scope>NUCLEOTIDE SEQUENCE</scope>
</reference>
<dbReference type="EMBL" id="AK228423">
    <property type="protein sequence ID" value="BAF00356.1"/>
    <property type="molecule type" value="mRNA"/>
</dbReference>
<accession>Q0WR93</accession>